<comment type="caution">
    <text evidence="3">The sequence shown here is derived from an EMBL/GenBank/DDBJ whole genome shotgun (WGS) entry which is preliminary data.</text>
</comment>
<dbReference type="EMBL" id="PIUM01000001">
    <property type="protein sequence ID" value="PKU26329.1"/>
    <property type="molecule type" value="Genomic_DNA"/>
</dbReference>
<feature type="compositionally biased region" description="Acidic residues" evidence="1">
    <location>
        <begin position="119"/>
        <end position="140"/>
    </location>
</feature>
<feature type="region of interest" description="Disordered" evidence="1">
    <location>
        <begin position="84"/>
        <end position="146"/>
    </location>
</feature>
<dbReference type="Proteomes" id="UP000233293">
    <property type="component" value="Unassembled WGS sequence"/>
</dbReference>
<dbReference type="OrthoDB" id="9816310at2"/>
<name>A0A2N3Q0Z5_9PROT</name>
<dbReference type="RefSeq" id="WP_101248559.1">
    <property type="nucleotide sequence ID" value="NZ_PIUM01000001.1"/>
</dbReference>
<dbReference type="Pfam" id="PF13763">
    <property type="entry name" value="DUF4167"/>
    <property type="match status" value="1"/>
</dbReference>
<proteinExistence type="predicted"/>
<reference evidence="4" key="1">
    <citation type="submission" date="2017-12" db="EMBL/GenBank/DDBJ databases">
        <title>Draft genome sequence of Telmatospirillum siberiense 26-4b1T, an acidotolerant peatland alphaproteobacterium potentially involved in sulfur cycling.</title>
        <authorList>
            <person name="Hausmann B."/>
            <person name="Pjevac P."/>
            <person name="Schreck K."/>
            <person name="Herbold C.W."/>
            <person name="Daims H."/>
            <person name="Wagner M."/>
            <person name="Pester M."/>
            <person name="Loy A."/>
        </authorList>
    </citation>
    <scope>NUCLEOTIDE SEQUENCE [LARGE SCALE GENOMIC DNA]</scope>
    <source>
        <strain evidence="4">26-4b1</strain>
    </source>
</reference>
<organism evidence="3 4">
    <name type="scientific">Telmatospirillum siberiense</name>
    <dbReference type="NCBI Taxonomy" id="382514"/>
    <lineage>
        <taxon>Bacteria</taxon>
        <taxon>Pseudomonadati</taxon>
        <taxon>Pseudomonadota</taxon>
        <taxon>Alphaproteobacteria</taxon>
        <taxon>Rhodospirillales</taxon>
        <taxon>Rhodospirillaceae</taxon>
        <taxon>Telmatospirillum</taxon>
    </lineage>
</organism>
<dbReference type="AlphaFoldDB" id="A0A2N3Q0Z5"/>
<sequence>MKPGQSGQNGKQRSRGRSINGGGKKHLPPRNQTYDSNGPDIRIRGNAHQVLEKYLAMARDASSQGDRVSAENFYQHAEHYFRVINNQNQSNGRQPLRAMPTPADDQDQDQDQDMLSGENEAEEREAVSEEEESEGGEEGQVETASA</sequence>
<feature type="compositionally biased region" description="Polar residues" evidence="1">
    <location>
        <begin position="84"/>
        <end position="93"/>
    </location>
</feature>
<feature type="compositionally biased region" description="Polar residues" evidence="1">
    <location>
        <begin position="1"/>
        <end position="11"/>
    </location>
</feature>
<gene>
    <name evidence="3" type="ORF">CWS72_00270</name>
</gene>
<dbReference type="InterPro" id="IPR025430">
    <property type="entry name" value="DUF4167"/>
</dbReference>
<keyword evidence="4" id="KW-1185">Reference proteome</keyword>
<evidence type="ECO:0000256" key="1">
    <source>
        <dbReference type="SAM" id="MobiDB-lite"/>
    </source>
</evidence>
<feature type="region of interest" description="Disordered" evidence="1">
    <location>
        <begin position="1"/>
        <end position="45"/>
    </location>
</feature>
<protein>
    <submittedName>
        <fullName evidence="3">DUF4167 domain-containing protein</fullName>
    </submittedName>
</protein>
<feature type="domain" description="DUF4167" evidence="2">
    <location>
        <begin position="13"/>
        <end position="89"/>
    </location>
</feature>
<accession>A0A2N3Q0Z5</accession>
<evidence type="ECO:0000259" key="2">
    <source>
        <dbReference type="Pfam" id="PF13763"/>
    </source>
</evidence>
<evidence type="ECO:0000313" key="4">
    <source>
        <dbReference type="Proteomes" id="UP000233293"/>
    </source>
</evidence>
<evidence type="ECO:0000313" key="3">
    <source>
        <dbReference type="EMBL" id="PKU26329.1"/>
    </source>
</evidence>